<keyword evidence="3" id="KW-0436">Ligase</keyword>
<dbReference type="InterPro" id="IPR004154">
    <property type="entry name" value="Anticodon-bd"/>
</dbReference>
<dbReference type="PROSITE" id="PS50862">
    <property type="entry name" value="AA_TRNA_LIGASE_II"/>
    <property type="match status" value="1"/>
</dbReference>
<dbReference type="InterPro" id="IPR033656">
    <property type="entry name" value="HisRS_anticodon"/>
</dbReference>
<dbReference type="GO" id="GO:0005524">
    <property type="term" value="F:ATP binding"/>
    <property type="evidence" value="ECO:0007669"/>
    <property type="project" value="UniProtKB-KW"/>
</dbReference>
<evidence type="ECO:0000256" key="4">
    <source>
        <dbReference type="ARBA" id="ARBA00022741"/>
    </source>
</evidence>
<dbReference type="Gene3D" id="3.30.930.10">
    <property type="entry name" value="Bira Bifunctional Protein, Domain 2"/>
    <property type="match status" value="1"/>
</dbReference>
<reference evidence="11" key="1">
    <citation type="submission" date="2018-05" db="EMBL/GenBank/DDBJ databases">
        <authorList>
            <person name="Lanie J.A."/>
            <person name="Ng W.-L."/>
            <person name="Kazmierczak K.M."/>
            <person name="Andrzejewski T.M."/>
            <person name="Davidsen T.M."/>
            <person name="Wayne K.J."/>
            <person name="Tettelin H."/>
            <person name="Glass J.I."/>
            <person name="Rusch D."/>
            <person name="Podicherti R."/>
            <person name="Tsui H.-C.T."/>
            <person name="Winkler M.E."/>
        </authorList>
    </citation>
    <scope>NUCLEOTIDE SEQUENCE</scope>
</reference>
<comment type="similarity">
    <text evidence="1">Belongs to the class-II aminoacyl-tRNA synthetase family.</text>
</comment>
<dbReference type="Pfam" id="PF03129">
    <property type="entry name" value="HGTP_anticodon"/>
    <property type="match status" value="1"/>
</dbReference>
<dbReference type="GO" id="GO:0004821">
    <property type="term" value="F:histidine-tRNA ligase activity"/>
    <property type="evidence" value="ECO:0007669"/>
    <property type="project" value="UniProtKB-EC"/>
</dbReference>
<dbReference type="InterPro" id="IPR015807">
    <property type="entry name" value="His-tRNA-ligase"/>
</dbReference>
<evidence type="ECO:0000313" key="11">
    <source>
        <dbReference type="EMBL" id="SVA80383.1"/>
    </source>
</evidence>
<comment type="catalytic activity">
    <reaction evidence="9">
        <text>tRNA(His) + L-histidine + ATP = L-histidyl-tRNA(His) + AMP + diphosphate + H(+)</text>
        <dbReference type="Rhea" id="RHEA:17313"/>
        <dbReference type="Rhea" id="RHEA-COMP:9665"/>
        <dbReference type="Rhea" id="RHEA-COMP:9689"/>
        <dbReference type="ChEBI" id="CHEBI:15378"/>
        <dbReference type="ChEBI" id="CHEBI:30616"/>
        <dbReference type="ChEBI" id="CHEBI:33019"/>
        <dbReference type="ChEBI" id="CHEBI:57595"/>
        <dbReference type="ChEBI" id="CHEBI:78442"/>
        <dbReference type="ChEBI" id="CHEBI:78527"/>
        <dbReference type="ChEBI" id="CHEBI:456215"/>
        <dbReference type="EC" id="6.1.1.21"/>
    </reaction>
</comment>
<feature type="domain" description="Aminoacyl-transfer RNA synthetases class-II family profile" evidence="10">
    <location>
        <begin position="1"/>
        <end position="321"/>
    </location>
</feature>
<evidence type="ECO:0000256" key="7">
    <source>
        <dbReference type="ARBA" id="ARBA00023146"/>
    </source>
</evidence>
<dbReference type="Pfam" id="PF13393">
    <property type="entry name" value="tRNA-synt_His"/>
    <property type="match status" value="1"/>
</dbReference>
<evidence type="ECO:0000256" key="6">
    <source>
        <dbReference type="ARBA" id="ARBA00022917"/>
    </source>
</evidence>
<dbReference type="CDD" id="cd00859">
    <property type="entry name" value="HisRS_anticodon"/>
    <property type="match status" value="1"/>
</dbReference>
<evidence type="ECO:0000256" key="1">
    <source>
        <dbReference type="ARBA" id="ARBA00008226"/>
    </source>
</evidence>
<evidence type="ECO:0000256" key="2">
    <source>
        <dbReference type="ARBA" id="ARBA00012815"/>
    </source>
</evidence>
<evidence type="ECO:0000256" key="5">
    <source>
        <dbReference type="ARBA" id="ARBA00022840"/>
    </source>
</evidence>
<dbReference type="Gene3D" id="3.40.50.800">
    <property type="entry name" value="Anticodon-binding domain"/>
    <property type="match status" value="1"/>
</dbReference>
<dbReference type="GO" id="GO:0005737">
    <property type="term" value="C:cytoplasm"/>
    <property type="evidence" value="ECO:0007669"/>
    <property type="project" value="InterPro"/>
</dbReference>
<dbReference type="CDD" id="cd00773">
    <property type="entry name" value="HisRS-like_core"/>
    <property type="match status" value="1"/>
</dbReference>
<dbReference type="InterPro" id="IPR004516">
    <property type="entry name" value="HisRS/HisZ"/>
</dbReference>
<dbReference type="NCBIfam" id="TIGR00442">
    <property type="entry name" value="hisS"/>
    <property type="match status" value="1"/>
</dbReference>
<dbReference type="InterPro" id="IPR041715">
    <property type="entry name" value="HisRS-like_core"/>
</dbReference>
<proteinExistence type="inferred from homology"/>
<dbReference type="InterPro" id="IPR006195">
    <property type="entry name" value="aa-tRNA-synth_II"/>
</dbReference>
<dbReference type="PANTHER" id="PTHR43707:SF1">
    <property type="entry name" value="HISTIDINE--TRNA LIGASE, MITOCHONDRIAL-RELATED"/>
    <property type="match status" value="1"/>
</dbReference>
<dbReference type="AlphaFoldDB" id="A0A381YUY2"/>
<name>A0A381YUY2_9ZZZZ</name>
<sequence length="416" mass="45946">MFQAPRGTSDLLPQGQKYWRYIESKAMALAGQYGFGRIDTPVFEDSNLFIRSVGEGTDIVEKEMYTFDDRGGDSVTLRPEGTAPVCRAYLEHGMHNLPQPVRMYYFCPVFRYERPQAGRFREHHQFGLEILGDADASVDAEVIEFAWRLIISLGLKETSLLINSIGDAECRPAYIGELKNYYKGHESKLCPECRQRLDHNPLRLLDCKVATCQALGDEAPRSSEHLCQPCQDHWSSLRGFLDAVAIPYRIDHRLVRGLDYYTRTVFEIQPLVGGSQSTICGGGRYDGLIEGLGGRPTPGIGFATGMERLALNMERGGVDVPDGPAPKYLVANVGDAARPAALELAVRLRAAGVGAMLSRGTRALRGQMRQANALGIPYALILGDDEIEQGVVMVRDMEASTQEIKPLQEFLESAGA</sequence>
<gene>
    <name evidence="11" type="ORF">METZ01_LOCUS133237</name>
</gene>
<dbReference type="SUPFAM" id="SSF52954">
    <property type="entry name" value="Class II aaRS ABD-related"/>
    <property type="match status" value="1"/>
</dbReference>
<evidence type="ECO:0000256" key="9">
    <source>
        <dbReference type="ARBA" id="ARBA00047639"/>
    </source>
</evidence>
<dbReference type="PANTHER" id="PTHR43707">
    <property type="entry name" value="HISTIDYL-TRNA SYNTHETASE"/>
    <property type="match status" value="1"/>
</dbReference>
<evidence type="ECO:0000259" key="10">
    <source>
        <dbReference type="PROSITE" id="PS50862"/>
    </source>
</evidence>
<dbReference type="GO" id="GO:0006427">
    <property type="term" value="P:histidyl-tRNA aminoacylation"/>
    <property type="evidence" value="ECO:0007669"/>
    <property type="project" value="InterPro"/>
</dbReference>
<evidence type="ECO:0000256" key="8">
    <source>
        <dbReference type="ARBA" id="ARBA00030619"/>
    </source>
</evidence>
<dbReference type="SUPFAM" id="SSF55681">
    <property type="entry name" value="Class II aaRS and biotin synthetases"/>
    <property type="match status" value="1"/>
</dbReference>
<dbReference type="HAMAP" id="MF_00127">
    <property type="entry name" value="His_tRNA_synth"/>
    <property type="match status" value="1"/>
</dbReference>
<keyword evidence="7" id="KW-0030">Aminoacyl-tRNA synthetase</keyword>
<dbReference type="InterPro" id="IPR045864">
    <property type="entry name" value="aa-tRNA-synth_II/BPL/LPL"/>
</dbReference>
<dbReference type="InterPro" id="IPR036621">
    <property type="entry name" value="Anticodon-bd_dom_sf"/>
</dbReference>
<accession>A0A381YUY2</accession>
<dbReference type="EC" id="6.1.1.21" evidence="2"/>
<keyword evidence="5" id="KW-0067">ATP-binding</keyword>
<protein>
    <recommendedName>
        <fullName evidence="2">histidine--tRNA ligase</fullName>
        <ecNumber evidence="2">6.1.1.21</ecNumber>
    </recommendedName>
    <alternativeName>
        <fullName evidence="8">Histidyl-tRNA synthetase</fullName>
    </alternativeName>
</protein>
<keyword evidence="6" id="KW-0648">Protein biosynthesis</keyword>
<organism evidence="11">
    <name type="scientific">marine metagenome</name>
    <dbReference type="NCBI Taxonomy" id="408172"/>
    <lineage>
        <taxon>unclassified sequences</taxon>
        <taxon>metagenomes</taxon>
        <taxon>ecological metagenomes</taxon>
    </lineage>
</organism>
<dbReference type="EMBL" id="UINC01019032">
    <property type="protein sequence ID" value="SVA80383.1"/>
    <property type="molecule type" value="Genomic_DNA"/>
</dbReference>
<keyword evidence="4" id="KW-0547">Nucleotide-binding</keyword>
<dbReference type="PIRSF" id="PIRSF001549">
    <property type="entry name" value="His-tRNA_synth"/>
    <property type="match status" value="1"/>
</dbReference>
<evidence type="ECO:0000256" key="3">
    <source>
        <dbReference type="ARBA" id="ARBA00022598"/>
    </source>
</evidence>